<feature type="binding site" evidence="5">
    <location>
        <position position="301"/>
    </location>
    <ligand>
        <name>a divalent metal cation</name>
        <dbReference type="ChEBI" id="CHEBI:60240"/>
        <label>1</label>
    </ligand>
</feature>
<dbReference type="InterPro" id="IPR000994">
    <property type="entry name" value="Pept_M24"/>
</dbReference>
<protein>
    <recommendedName>
        <fullName evidence="6">Methionine aminopeptidase</fullName>
        <ecNumber evidence="6">3.4.11.18</ecNumber>
    </recommendedName>
</protein>
<comment type="function">
    <text evidence="6">Cotranslationally removes the N-terminal methionine from nascent proteins. The N-terminal methionine is often cleaved when the second residue in the primary sequence is small and uncharged (Met-Ala-, Cys, Gly, Pro, Ser, Thr, or Val).</text>
</comment>
<dbReference type="SUPFAM" id="SSF55920">
    <property type="entry name" value="Creatinase/aminopeptidase"/>
    <property type="match status" value="1"/>
</dbReference>
<name>A0AAW0EDY7_9AGAR</name>
<evidence type="ECO:0000256" key="6">
    <source>
        <dbReference type="RuleBase" id="RU003653"/>
    </source>
</evidence>
<accession>A0AAW0EDY7</accession>
<sequence length="316" mass="34533">MLRFSLQSGLRQSRRTIISTPSRHFGYSVILPEEPFVHGVSHIQRRGVPQHIARPEYAGGSPTVPEDVNGKVQLGGDAERRVRAAAKLAKNVREFAGTLVKASVTTNEIDAAVHEYIVSRNAYPSPLLYSGFPRSCCTSVNNVLAHGIPDDRPLEDGDIVCVDVTVYLDGYHGDTAQTFLVGNVDDAGKELARMTNAALDAGISACGPGKHFSEIGRAIHEVIRRTDFCVSPHFTGHGIGTTFHRKPWILHDVNHEPEIMQPGHCFTIEPCIIEAKTPSCWIFPDGWTASTEDCARAAQAEHMVLITNSGYDVLTL</sequence>
<dbReference type="GO" id="GO:0006508">
    <property type="term" value="P:proteolysis"/>
    <property type="evidence" value="ECO:0007669"/>
    <property type="project" value="UniProtKB-KW"/>
</dbReference>
<dbReference type="GO" id="GO:0004239">
    <property type="term" value="F:initiator methionyl aminopeptidase activity"/>
    <property type="evidence" value="ECO:0007669"/>
    <property type="project" value="UniProtKB-UniRule"/>
</dbReference>
<dbReference type="Proteomes" id="UP001362999">
    <property type="component" value="Unassembled WGS sequence"/>
</dbReference>
<feature type="binding site" evidence="5">
    <location>
        <position position="269"/>
    </location>
    <ligand>
        <name>a divalent metal cation</name>
        <dbReference type="ChEBI" id="CHEBI:60240"/>
        <label>2</label>
        <note>catalytic</note>
    </ligand>
</feature>
<feature type="binding site" evidence="5">
    <location>
        <position position="163"/>
    </location>
    <ligand>
        <name>a divalent metal cation</name>
        <dbReference type="ChEBI" id="CHEBI:60240"/>
        <label>1</label>
    </ligand>
</feature>
<dbReference type="Gene3D" id="3.90.230.10">
    <property type="entry name" value="Creatinase/methionine aminopeptidase superfamily"/>
    <property type="match status" value="1"/>
</dbReference>
<dbReference type="InterPro" id="IPR036005">
    <property type="entry name" value="Creatinase/aminopeptidase-like"/>
</dbReference>
<keyword evidence="2 5" id="KW-0645">Protease</keyword>
<reference evidence="8 9" key="1">
    <citation type="journal article" date="2024" name="J Genomics">
        <title>Draft genome sequencing and assembly of Favolaschia claudopus CIRM-BRFM 2984 isolated from oak limbs.</title>
        <authorList>
            <person name="Navarro D."/>
            <person name="Drula E."/>
            <person name="Chaduli D."/>
            <person name="Cazenave R."/>
            <person name="Ahrendt S."/>
            <person name="Wang J."/>
            <person name="Lipzen A."/>
            <person name="Daum C."/>
            <person name="Barry K."/>
            <person name="Grigoriev I.V."/>
            <person name="Favel A."/>
            <person name="Rosso M.N."/>
            <person name="Martin F."/>
        </authorList>
    </citation>
    <scope>NUCLEOTIDE SEQUENCE [LARGE SCALE GENOMIC DNA]</scope>
    <source>
        <strain evidence="8 9">CIRM-BRFM 2984</strain>
    </source>
</reference>
<organism evidence="8 9">
    <name type="scientific">Favolaschia claudopus</name>
    <dbReference type="NCBI Taxonomy" id="2862362"/>
    <lineage>
        <taxon>Eukaryota</taxon>
        <taxon>Fungi</taxon>
        <taxon>Dikarya</taxon>
        <taxon>Basidiomycota</taxon>
        <taxon>Agaricomycotina</taxon>
        <taxon>Agaricomycetes</taxon>
        <taxon>Agaricomycetidae</taxon>
        <taxon>Agaricales</taxon>
        <taxon>Marasmiineae</taxon>
        <taxon>Mycenaceae</taxon>
        <taxon>Favolaschia</taxon>
    </lineage>
</organism>
<dbReference type="InterPro" id="IPR001714">
    <property type="entry name" value="Pept_M24_MAP"/>
</dbReference>
<dbReference type="PANTHER" id="PTHR43330:SF8">
    <property type="entry name" value="METHIONINE AMINOPEPTIDASE 1D, MITOCHONDRIAL"/>
    <property type="match status" value="1"/>
</dbReference>
<dbReference type="GO" id="GO:0070006">
    <property type="term" value="F:metalloaminopeptidase activity"/>
    <property type="evidence" value="ECO:0007669"/>
    <property type="project" value="UniProtKB-UniRule"/>
</dbReference>
<dbReference type="AlphaFoldDB" id="A0AAW0EDY7"/>
<evidence type="ECO:0000256" key="4">
    <source>
        <dbReference type="ARBA" id="ARBA00022801"/>
    </source>
</evidence>
<keyword evidence="1 5" id="KW-0031">Aminopeptidase</keyword>
<evidence type="ECO:0000256" key="3">
    <source>
        <dbReference type="ARBA" id="ARBA00022723"/>
    </source>
</evidence>
<evidence type="ECO:0000256" key="2">
    <source>
        <dbReference type="ARBA" id="ARBA00022670"/>
    </source>
</evidence>
<evidence type="ECO:0000313" key="9">
    <source>
        <dbReference type="Proteomes" id="UP001362999"/>
    </source>
</evidence>
<dbReference type="PANTHER" id="PTHR43330">
    <property type="entry name" value="METHIONINE AMINOPEPTIDASE"/>
    <property type="match status" value="1"/>
</dbReference>
<dbReference type="Pfam" id="PF00557">
    <property type="entry name" value="Peptidase_M24"/>
    <property type="match status" value="1"/>
</dbReference>
<dbReference type="GO" id="GO:0046872">
    <property type="term" value="F:metal ion binding"/>
    <property type="evidence" value="ECO:0007669"/>
    <property type="project" value="UniProtKB-UniRule"/>
</dbReference>
<comment type="similarity">
    <text evidence="5">Belongs to the peptidase M24A family. Methionine aminopeptidase type 1 subfamily.</text>
</comment>
<dbReference type="InterPro" id="IPR002467">
    <property type="entry name" value="Pept_M24A_MAP1"/>
</dbReference>
<feature type="binding site" evidence="5">
    <location>
        <position position="174"/>
    </location>
    <ligand>
        <name>a divalent metal cation</name>
        <dbReference type="ChEBI" id="CHEBI:60240"/>
        <label>2</label>
        <note>catalytic</note>
    </ligand>
</feature>
<feature type="binding site" evidence="5">
    <location>
        <position position="237"/>
    </location>
    <ligand>
        <name>a divalent metal cation</name>
        <dbReference type="ChEBI" id="CHEBI:60240"/>
        <label>2</label>
        <note>catalytic</note>
    </ligand>
</feature>
<dbReference type="EMBL" id="JAWWNJ010000001">
    <property type="protein sequence ID" value="KAK7063716.1"/>
    <property type="molecule type" value="Genomic_DNA"/>
</dbReference>
<comment type="cofactor">
    <cofactor evidence="5">
        <name>Co(2+)</name>
        <dbReference type="ChEBI" id="CHEBI:48828"/>
    </cofactor>
    <cofactor evidence="5">
        <name>Zn(2+)</name>
        <dbReference type="ChEBI" id="CHEBI:29105"/>
    </cofactor>
    <cofactor evidence="5">
        <name>Mn(2+)</name>
        <dbReference type="ChEBI" id="CHEBI:29035"/>
    </cofactor>
    <cofactor evidence="5">
        <name>Fe(2+)</name>
        <dbReference type="ChEBI" id="CHEBI:29033"/>
    </cofactor>
    <text evidence="5">Binds 2 divalent metal cations per subunit. Has a high-affinity and a low affinity metal-binding site. The true nature of the physiological cofactor is under debate. The enzyme is active with cobalt, zinc, manganese or divalent iron ions. Most likely, methionine aminopeptidases function as mononuclear Fe(2+)-metalloproteases under physiological conditions, and the catalytically relevant metal-binding site has been assigned to the histidine-containing high-affinity site.</text>
</comment>
<feature type="binding site" evidence="5">
    <location>
        <position position="146"/>
    </location>
    <ligand>
        <name>substrate</name>
    </ligand>
</feature>
<evidence type="ECO:0000256" key="1">
    <source>
        <dbReference type="ARBA" id="ARBA00022438"/>
    </source>
</evidence>
<feature type="domain" description="Peptidase M24" evidence="7">
    <location>
        <begin position="81"/>
        <end position="308"/>
    </location>
</feature>
<evidence type="ECO:0000259" key="7">
    <source>
        <dbReference type="Pfam" id="PF00557"/>
    </source>
</evidence>
<dbReference type="EC" id="3.4.11.18" evidence="6"/>
<comment type="catalytic activity">
    <reaction evidence="5 6">
        <text>Release of N-terminal amino acids, preferentially methionine, from peptides and arylamides.</text>
        <dbReference type="EC" id="3.4.11.18"/>
    </reaction>
</comment>
<dbReference type="HAMAP" id="MF_01974">
    <property type="entry name" value="MetAP_1"/>
    <property type="match status" value="1"/>
</dbReference>
<dbReference type="NCBIfam" id="TIGR00500">
    <property type="entry name" value="met_pdase_I"/>
    <property type="match status" value="1"/>
</dbReference>
<keyword evidence="3 5" id="KW-0479">Metal-binding</keyword>
<evidence type="ECO:0000313" key="8">
    <source>
        <dbReference type="EMBL" id="KAK7063716.1"/>
    </source>
</evidence>
<feature type="binding site" evidence="5">
    <location>
        <position position="244"/>
    </location>
    <ligand>
        <name>substrate</name>
    </ligand>
</feature>
<proteinExistence type="inferred from homology"/>
<dbReference type="CDD" id="cd01086">
    <property type="entry name" value="MetAP1"/>
    <property type="match status" value="1"/>
</dbReference>
<dbReference type="PRINTS" id="PR00599">
    <property type="entry name" value="MAPEPTIDASE"/>
</dbReference>
<keyword evidence="9" id="KW-1185">Reference proteome</keyword>
<feature type="binding site" evidence="5">
    <location>
        <position position="174"/>
    </location>
    <ligand>
        <name>a divalent metal cation</name>
        <dbReference type="ChEBI" id="CHEBI:60240"/>
        <label>1</label>
    </ligand>
</feature>
<gene>
    <name evidence="8" type="ORF">R3P38DRAFT_9857</name>
</gene>
<keyword evidence="4 5" id="KW-0378">Hydrolase</keyword>
<comment type="caution">
    <text evidence="8">The sequence shown here is derived from an EMBL/GenBank/DDBJ whole genome shotgun (WGS) entry which is preliminary data.</text>
</comment>
<evidence type="ECO:0000256" key="5">
    <source>
        <dbReference type="HAMAP-Rule" id="MF_03174"/>
    </source>
</evidence>
<feature type="binding site" evidence="5">
    <location>
        <position position="301"/>
    </location>
    <ligand>
        <name>a divalent metal cation</name>
        <dbReference type="ChEBI" id="CHEBI:60240"/>
        <label>2</label>
        <note>catalytic</note>
    </ligand>
</feature>